<reference evidence="2" key="1">
    <citation type="submission" date="2023-06" db="EMBL/GenBank/DDBJ databases">
        <title>Genome-scale phylogeny and comparative genomics of the fungal order Sordariales.</title>
        <authorList>
            <consortium name="Lawrence Berkeley National Laboratory"/>
            <person name="Hensen N."/>
            <person name="Bonometti L."/>
            <person name="Westerberg I."/>
            <person name="Brannstrom I.O."/>
            <person name="Guillou S."/>
            <person name="Cros-Aarteil S."/>
            <person name="Calhoun S."/>
            <person name="Haridas S."/>
            <person name="Kuo A."/>
            <person name="Mondo S."/>
            <person name="Pangilinan J."/>
            <person name="Riley R."/>
            <person name="Labutti K."/>
            <person name="Andreopoulos B."/>
            <person name="Lipzen A."/>
            <person name="Chen C."/>
            <person name="Yanf M."/>
            <person name="Daum C."/>
            <person name="Ng V."/>
            <person name="Clum A."/>
            <person name="Steindorff A."/>
            <person name="Ohm R."/>
            <person name="Martin F."/>
            <person name="Silar P."/>
            <person name="Natvig D."/>
            <person name="Lalanne C."/>
            <person name="Gautier V."/>
            <person name="Ament-Velasquez S.L."/>
            <person name="Kruys A."/>
            <person name="Hutchinson M.I."/>
            <person name="Powell A.J."/>
            <person name="Barry K."/>
            <person name="Miller A.N."/>
            <person name="Grigoriev I.V."/>
            <person name="Debuchy R."/>
            <person name="Gladieux P."/>
            <person name="Thoren M.H."/>
            <person name="Johannesson H."/>
        </authorList>
    </citation>
    <scope>NUCLEOTIDE SEQUENCE</scope>
    <source>
        <strain evidence="2">SMH4607-1</strain>
    </source>
</reference>
<evidence type="ECO:0000256" key="1">
    <source>
        <dbReference type="SAM" id="MobiDB-lite"/>
    </source>
</evidence>
<dbReference type="AlphaFoldDB" id="A0AA40AQU2"/>
<name>A0AA40AQU2_9PEZI</name>
<dbReference type="EMBL" id="JAUKUA010000003">
    <property type="protein sequence ID" value="KAK0720311.1"/>
    <property type="molecule type" value="Genomic_DNA"/>
</dbReference>
<feature type="compositionally biased region" description="Basic and acidic residues" evidence="1">
    <location>
        <begin position="60"/>
        <end position="70"/>
    </location>
</feature>
<organism evidence="2 3">
    <name type="scientific">Lasiosphaeris hirsuta</name>
    <dbReference type="NCBI Taxonomy" id="260670"/>
    <lineage>
        <taxon>Eukaryota</taxon>
        <taxon>Fungi</taxon>
        <taxon>Dikarya</taxon>
        <taxon>Ascomycota</taxon>
        <taxon>Pezizomycotina</taxon>
        <taxon>Sordariomycetes</taxon>
        <taxon>Sordariomycetidae</taxon>
        <taxon>Sordariales</taxon>
        <taxon>Lasiosphaeriaceae</taxon>
        <taxon>Lasiosphaeris</taxon>
    </lineage>
</organism>
<accession>A0AA40AQU2</accession>
<comment type="caution">
    <text evidence="2">The sequence shown here is derived from an EMBL/GenBank/DDBJ whole genome shotgun (WGS) entry which is preliminary data.</text>
</comment>
<protein>
    <submittedName>
        <fullName evidence="2">Uncharacterized protein</fullName>
    </submittedName>
</protein>
<evidence type="ECO:0000313" key="3">
    <source>
        <dbReference type="Proteomes" id="UP001172102"/>
    </source>
</evidence>
<dbReference type="Proteomes" id="UP001172102">
    <property type="component" value="Unassembled WGS sequence"/>
</dbReference>
<keyword evidence="3" id="KW-1185">Reference proteome</keyword>
<proteinExistence type="predicted"/>
<feature type="region of interest" description="Disordered" evidence="1">
    <location>
        <begin position="33"/>
        <end position="87"/>
    </location>
</feature>
<sequence>MCKRYRLDFPCGAVCRSWGFCNEATYRNKVAFRVPPNRRSPPPYQYSSRDKPCPSLFSRRQKEESSDPAKRGRTSLPTSRPRRARARREHILLSERAPCNRKKDVHIESPSFLRCLNPDCDFERVGRVWACCMCGTGPNRYPICASETDEDVSDIGECNHSVCENCQPYEFPPVPVFNPAVGDWVVTPTKSATQEDPQDIEAANRN</sequence>
<gene>
    <name evidence="2" type="ORF">B0H67DRAFT_608980</name>
</gene>
<evidence type="ECO:0000313" key="2">
    <source>
        <dbReference type="EMBL" id="KAK0720311.1"/>
    </source>
</evidence>